<dbReference type="Proteomes" id="UP000235786">
    <property type="component" value="Unassembled WGS sequence"/>
</dbReference>
<evidence type="ECO:0000256" key="2">
    <source>
        <dbReference type="ARBA" id="ARBA00009726"/>
    </source>
</evidence>
<feature type="domain" description="ABC transporter" evidence="11">
    <location>
        <begin position="1"/>
        <end position="209"/>
    </location>
</feature>
<sequence length="222" mass="24572">ALNNITLSIKHGEKIGICGRSGSGKSSLILSLFHMIETTSGSTWIANLDISTIPRDLVRNRLLAAPQDPLPLCGTVRYNVDPLQLHSDEAITTALTKVELWNTVREKGRYSFSHGQRQLLSLARVLLRSGSIVVLDESTSSIDYETGKLIQKLIRSEFADRTVIAVAHRLGNILDFNKMAIMSEGKLVEFDTPEVTLKRDSAFRRLYDSHSGGLGENMSSEF</sequence>
<evidence type="ECO:0000313" key="13">
    <source>
        <dbReference type="Proteomes" id="UP000235786"/>
    </source>
</evidence>
<keyword evidence="9" id="KW-0472">Membrane</keyword>
<comment type="subcellular location">
    <subcellularLocation>
        <location evidence="1">Cell membrane</location>
        <topology evidence="1">Multi-pass membrane protein</topology>
    </subcellularLocation>
</comment>
<keyword evidence="10" id="KW-0325">Glycoprotein</keyword>
<comment type="similarity">
    <text evidence="2">Belongs to the ABC transporter superfamily. ABCC family. Conjugate transporter (TC 3.A.1.208) subfamily.</text>
</comment>
<dbReference type="Gene3D" id="3.40.50.300">
    <property type="entry name" value="P-loop containing nucleotide triphosphate hydrolases"/>
    <property type="match status" value="1"/>
</dbReference>
<evidence type="ECO:0000256" key="7">
    <source>
        <dbReference type="ARBA" id="ARBA00022840"/>
    </source>
</evidence>
<evidence type="ECO:0000259" key="11">
    <source>
        <dbReference type="PROSITE" id="PS50893"/>
    </source>
</evidence>
<proteinExistence type="inferred from homology"/>
<keyword evidence="13" id="KW-1185">Reference proteome</keyword>
<evidence type="ECO:0000256" key="6">
    <source>
        <dbReference type="ARBA" id="ARBA00022741"/>
    </source>
</evidence>
<gene>
    <name evidence="12" type="ORF">L207DRAFT_435096</name>
</gene>
<evidence type="ECO:0000256" key="8">
    <source>
        <dbReference type="ARBA" id="ARBA00022989"/>
    </source>
</evidence>
<feature type="non-terminal residue" evidence="12">
    <location>
        <position position="1"/>
    </location>
</feature>
<dbReference type="PANTHER" id="PTHR24223">
    <property type="entry name" value="ATP-BINDING CASSETTE SUB-FAMILY C"/>
    <property type="match status" value="1"/>
</dbReference>
<dbReference type="SMART" id="SM00382">
    <property type="entry name" value="AAA"/>
    <property type="match status" value="1"/>
</dbReference>
<evidence type="ECO:0000313" key="12">
    <source>
        <dbReference type="EMBL" id="PMD36138.1"/>
    </source>
</evidence>
<evidence type="ECO:0000256" key="10">
    <source>
        <dbReference type="ARBA" id="ARBA00023180"/>
    </source>
</evidence>
<dbReference type="Pfam" id="PF00005">
    <property type="entry name" value="ABC_tran"/>
    <property type="match status" value="1"/>
</dbReference>
<dbReference type="InterPro" id="IPR050173">
    <property type="entry name" value="ABC_transporter_C-like"/>
</dbReference>
<evidence type="ECO:0000256" key="1">
    <source>
        <dbReference type="ARBA" id="ARBA00004651"/>
    </source>
</evidence>
<dbReference type="AlphaFoldDB" id="A0A2J6RC96"/>
<dbReference type="GO" id="GO:0005524">
    <property type="term" value="F:ATP binding"/>
    <property type="evidence" value="ECO:0007669"/>
    <property type="project" value="UniProtKB-KW"/>
</dbReference>
<keyword evidence="7" id="KW-0067">ATP-binding</keyword>
<dbReference type="FunFam" id="3.40.50.300:FF:002145">
    <property type="entry name" value="ABC transporter (MsbA subfamily)"/>
    <property type="match status" value="1"/>
</dbReference>
<dbReference type="InterPro" id="IPR027417">
    <property type="entry name" value="P-loop_NTPase"/>
</dbReference>
<organism evidence="12 13">
    <name type="scientific">Hyaloscypha variabilis (strain UAMH 11265 / GT02V1 / F)</name>
    <name type="common">Meliniomyces variabilis</name>
    <dbReference type="NCBI Taxonomy" id="1149755"/>
    <lineage>
        <taxon>Eukaryota</taxon>
        <taxon>Fungi</taxon>
        <taxon>Dikarya</taxon>
        <taxon>Ascomycota</taxon>
        <taxon>Pezizomycotina</taxon>
        <taxon>Leotiomycetes</taxon>
        <taxon>Helotiales</taxon>
        <taxon>Hyaloscyphaceae</taxon>
        <taxon>Hyaloscypha</taxon>
        <taxon>Hyaloscypha variabilis</taxon>
    </lineage>
</organism>
<keyword evidence="8" id="KW-1133">Transmembrane helix</keyword>
<dbReference type="PROSITE" id="PS50893">
    <property type="entry name" value="ABC_TRANSPORTER_2"/>
    <property type="match status" value="1"/>
</dbReference>
<dbReference type="OrthoDB" id="6500128at2759"/>
<dbReference type="EMBL" id="KZ613951">
    <property type="protein sequence ID" value="PMD36138.1"/>
    <property type="molecule type" value="Genomic_DNA"/>
</dbReference>
<evidence type="ECO:0000256" key="9">
    <source>
        <dbReference type="ARBA" id="ARBA00023136"/>
    </source>
</evidence>
<dbReference type="InterPro" id="IPR003593">
    <property type="entry name" value="AAA+_ATPase"/>
</dbReference>
<dbReference type="PROSITE" id="PS00211">
    <property type="entry name" value="ABC_TRANSPORTER_1"/>
    <property type="match status" value="1"/>
</dbReference>
<evidence type="ECO:0000256" key="5">
    <source>
        <dbReference type="ARBA" id="ARBA00022692"/>
    </source>
</evidence>
<dbReference type="STRING" id="1149755.A0A2J6RC96"/>
<reference evidence="12 13" key="1">
    <citation type="submission" date="2016-04" db="EMBL/GenBank/DDBJ databases">
        <title>A degradative enzymes factory behind the ericoid mycorrhizal symbiosis.</title>
        <authorList>
            <consortium name="DOE Joint Genome Institute"/>
            <person name="Martino E."/>
            <person name="Morin E."/>
            <person name="Grelet G."/>
            <person name="Kuo A."/>
            <person name="Kohler A."/>
            <person name="Daghino S."/>
            <person name="Barry K."/>
            <person name="Choi C."/>
            <person name="Cichocki N."/>
            <person name="Clum A."/>
            <person name="Copeland A."/>
            <person name="Hainaut M."/>
            <person name="Haridas S."/>
            <person name="Labutti K."/>
            <person name="Lindquist E."/>
            <person name="Lipzen A."/>
            <person name="Khouja H.-R."/>
            <person name="Murat C."/>
            <person name="Ohm R."/>
            <person name="Olson A."/>
            <person name="Spatafora J."/>
            <person name="Veneault-Fourrey C."/>
            <person name="Henrissat B."/>
            <person name="Grigoriev I."/>
            <person name="Martin F."/>
            <person name="Perotto S."/>
        </authorList>
    </citation>
    <scope>NUCLEOTIDE SEQUENCE [LARGE SCALE GENOMIC DNA]</scope>
    <source>
        <strain evidence="12 13">F</strain>
    </source>
</reference>
<keyword evidence="5" id="KW-0812">Transmembrane</keyword>
<evidence type="ECO:0000256" key="4">
    <source>
        <dbReference type="ARBA" id="ARBA00022475"/>
    </source>
</evidence>
<dbReference type="InterPro" id="IPR017871">
    <property type="entry name" value="ABC_transporter-like_CS"/>
</dbReference>
<dbReference type="GO" id="GO:0005886">
    <property type="term" value="C:plasma membrane"/>
    <property type="evidence" value="ECO:0007669"/>
    <property type="project" value="UniProtKB-SubCell"/>
</dbReference>
<dbReference type="PANTHER" id="PTHR24223:SF399">
    <property type="entry name" value="ABC TRANSPORTER ATNG"/>
    <property type="match status" value="1"/>
</dbReference>
<dbReference type="GO" id="GO:0042626">
    <property type="term" value="F:ATPase-coupled transmembrane transporter activity"/>
    <property type="evidence" value="ECO:0007669"/>
    <property type="project" value="TreeGrafter"/>
</dbReference>
<name>A0A2J6RC96_HYAVF</name>
<evidence type="ECO:0000256" key="3">
    <source>
        <dbReference type="ARBA" id="ARBA00022448"/>
    </source>
</evidence>
<keyword evidence="6" id="KW-0547">Nucleotide-binding</keyword>
<accession>A0A2J6RC96</accession>
<keyword evidence="12" id="KW-0378">Hydrolase</keyword>
<dbReference type="SUPFAM" id="SSF52540">
    <property type="entry name" value="P-loop containing nucleoside triphosphate hydrolases"/>
    <property type="match status" value="1"/>
</dbReference>
<keyword evidence="3" id="KW-0813">Transport</keyword>
<keyword evidence="4" id="KW-1003">Cell membrane</keyword>
<dbReference type="GO" id="GO:0016887">
    <property type="term" value="F:ATP hydrolysis activity"/>
    <property type="evidence" value="ECO:0007669"/>
    <property type="project" value="InterPro"/>
</dbReference>
<protein>
    <submittedName>
        <fullName evidence="12">P-loop containing nucleoside triphosphate hydrolase protein</fullName>
    </submittedName>
</protein>
<dbReference type="InterPro" id="IPR003439">
    <property type="entry name" value="ABC_transporter-like_ATP-bd"/>
</dbReference>